<dbReference type="eggNOG" id="COG3938">
    <property type="taxonomic scope" value="Bacteria"/>
</dbReference>
<evidence type="ECO:0000313" key="3">
    <source>
        <dbReference type="Proteomes" id="UP000019062"/>
    </source>
</evidence>
<dbReference type="EMBL" id="ASQA01000006">
    <property type="protein sequence ID" value="ETT88048.1"/>
    <property type="molecule type" value="Genomic_DNA"/>
</dbReference>
<dbReference type="PATRIC" id="fig|1227360.4.peg.429"/>
<dbReference type="PANTHER" id="PTHR33442">
    <property type="entry name" value="TRANS-3-HYDROXY-L-PROLINE DEHYDRATASE"/>
    <property type="match status" value="1"/>
</dbReference>
<organism evidence="2 3">
    <name type="scientific">Viridibacillus arenosi FSL R5-213</name>
    <dbReference type="NCBI Taxonomy" id="1227360"/>
    <lineage>
        <taxon>Bacteria</taxon>
        <taxon>Bacillati</taxon>
        <taxon>Bacillota</taxon>
        <taxon>Bacilli</taxon>
        <taxon>Bacillales</taxon>
        <taxon>Caryophanaceae</taxon>
        <taxon>Viridibacillus</taxon>
    </lineage>
</organism>
<proteinExistence type="inferred from homology"/>
<gene>
    <name evidence="2" type="ORF">C176_02139</name>
</gene>
<dbReference type="RefSeq" id="WP_038179417.1">
    <property type="nucleotide sequence ID" value="NZ_ASQA01000006.1"/>
</dbReference>
<comment type="caution">
    <text evidence="2">The sequence shown here is derived from an EMBL/GenBank/DDBJ whole genome shotgun (WGS) entry which is preliminary data.</text>
</comment>
<dbReference type="AlphaFoldDB" id="W4F594"/>
<protein>
    <submittedName>
        <fullName evidence="2">Proline racemase</fullName>
    </submittedName>
</protein>
<dbReference type="SUPFAM" id="SSF54506">
    <property type="entry name" value="Diaminopimelate epimerase-like"/>
    <property type="match status" value="1"/>
</dbReference>
<dbReference type="Pfam" id="PF05544">
    <property type="entry name" value="Pro_racemase"/>
    <property type="match status" value="1"/>
</dbReference>
<accession>W4F594</accession>
<evidence type="ECO:0000313" key="2">
    <source>
        <dbReference type="EMBL" id="ETT88048.1"/>
    </source>
</evidence>
<keyword evidence="3" id="KW-1185">Reference proteome</keyword>
<evidence type="ECO:0000256" key="1">
    <source>
        <dbReference type="ARBA" id="ARBA00007529"/>
    </source>
</evidence>
<sequence>MKFEKMFSTIDTHVAGEAYRIVIQSPITFAENNIKKNHEELQVQFENTKNLLLKEPRGHRGMHGCIVLPSVVADFSLLFFTHEGVSNFKCESLIATLTGLLETGNLQQKSSHLYSIETVNGIFELHAEIADGEVIATKLRHSSDLIVENSQDTSLIVIDEERQYALFEKVNEAQEITLENLASLSKWGKEKIRNLVGKGLNITGVILIEQDDEDISRVRSVTFESDGYILRSPGIDSTLAIAKVYQKEVLQNSSIFNSTFKVQKDSNEEFYTISTEAFVTGIHQFIFDQEDPLENGFILA</sequence>
<dbReference type="GO" id="GO:0047580">
    <property type="term" value="F:4-hydroxyproline epimerase activity"/>
    <property type="evidence" value="ECO:0007669"/>
    <property type="project" value="TreeGrafter"/>
</dbReference>
<dbReference type="Gene3D" id="3.10.310.10">
    <property type="entry name" value="Diaminopimelate Epimerase, Chain A, domain 1"/>
    <property type="match status" value="2"/>
</dbReference>
<dbReference type="InterPro" id="IPR008794">
    <property type="entry name" value="Pro_racemase_fam"/>
</dbReference>
<dbReference type="Proteomes" id="UP000019062">
    <property type="component" value="Unassembled WGS sequence"/>
</dbReference>
<dbReference type="PANTHER" id="PTHR33442:SF1">
    <property type="entry name" value="TRANS-3-HYDROXY-L-PROLINE DEHYDRATASE"/>
    <property type="match status" value="1"/>
</dbReference>
<comment type="similarity">
    <text evidence="1">Belongs to the proline racemase family.</text>
</comment>
<reference evidence="2 3" key="1">
    <citation type="journal article" date="2014" name="BMC Genomics">
        <title>Genomic comparison of sporeforming bacilli isolated from milk.</title>
        <authorList>
            <person name="Moreno Switt A.I."/>
            <person name="Andrus A.D."/>
            <person name="Ranieri M.L."/>
            <person name="Orsi R.H."/>
            <person name="Ivy R."/>
            <person name="den Bakker H.C."/>
            <person name="Martin N.H."/>
            <person name="Wiedmann M."/>
            <person name="Boor K.J."/>
        </authorList>
    </citation>
    <scope>NUCLEOTIDE SEQUENCE [LARGE SCALE GENOMIC DNA]</scope>
    <source>
        <strain evidence="2 3">FSL R5-213</strain>
    </source>
</reference>
<name>W4F594_9BACL</name>